<dbReference type="Gene3D" id="1.10.630.10">
    <property type="entry name" value="Cytochrome P450"/>
    <property type="match status" value="1"/>
</dbReference>
<evidence type="ECO:0000256" key="6">
    <source>
        <dbReference type="ARBA" id="ARBA00022989"/>
    </source>
</evidence>
<reference evidence="13 14" key="1">
    <citation type="submission" date="2019-09" db="EMBL/GenBank/DDBJ databases">
        <title>A chromosome-level genome assembly of the Chinese tupelo Nyssa sinensis.</title>
        <authorList>
            <person name="Yang X."/>
            <person name="Kang M."/>
            <person name="Yang Y."/>
            <person name="Xiong H."/>
            <person name="Wang M."/>
            <person name="Zhang Z."/>
            <person name="Wang Z."/>
            <person name="Wu H."/>
            <person name="Ma T."/>
            <person name="Liu J."/>
            <person name="Xi Z."/>
        </authorList>
    </citation>
    <scope>NUCLEOTIDE SEQUENCE [LARGE SCALE GENOMIC DNA]</scope>
    <source>
        <strain evidence="13">J267</strain>
        <tissue evidence="13">Leaf</tissue>
    </source>
</reference>
<keyword evidence="5 11" id="KW-0479">Metal-binding</keyword>
<dbReference type="GO" id="GO:0016705">
    <property type="term" value="F:oxidoreductase activity, acting on paired donors, with incorporation or reduction of molecular oxygen"/>
    <property type="evidence" value="ECO:0007669"/>
    <property type="project" value="InterPro"/>
</dbReference>
<protein>
    <recommendedName>
        <fullName evidence="15">Cytochrome P450</fullName>
    </recommendedName>
</protein>
<dbReference type="InterPro" id="IPR036396">
    <property type="entry name" value="Cyt_P450_sf"/>
</dbReference>
<keyword evidence="9 12" id="KW-0503">Monooxygenase</keyword>
<dbReference type="InterPro" id="IPR017972">
    <property type="entry name" value="Cyt_P450_CS"/>
</dbReference>
<evidence type="ECO:0000256" key="2">
    <source>
        <dbReference type="ARBA" id="ARBA00010617"/>
    </source>
</evidence>
<evidence type="ECO:0000256" key="4">
    <source>
        <dbReference type="ARBA" id="ARBA00022692"/>
    </source>
</evidence>
<keyword evidence="8 11" id="KW-0408">Iron</keyword>
<dbReference type="PRINTS" id="PR00385">
    <property type="entry name" value="P450"/>
</dbReference>
<evidence type="ECO:0000256" key="9">
    <source>
        <dbReference type="ARBA" id="ARBA00023033"/>
    </source>
</evidence>
<sequence>MESQGVKGPSYKFLHGSTKEIINMKKESISGPMDLSQHDHMFHRIQPHNYTWIKLYGKNFLYWYGSKARLVITEPELIKDILNNKDGAYPKLKIQGYVKNLLGDGIVVAEGEKWSKLRKLANHAFYAENLKGMVPAMTATVEAMLERWRHNEGKEIEVYQEFRILTSEVISRTAFGSSYLEGKNIFEMLTKLGVLIAKNEYRIPFPSIGNFFKSRDQIEADKIEQSIRDSITEMIKKREEKVMRGETESFGCDFLGSLIKAQHDSDKTKRVCIDEMIDECKTFYIAGHETTSSLLSWTILLLAIHIDWQDKARNEVLELFGKENPNPEGIARLKTMSLIINETLRLYGPAASFGRRVEREVRLGELILPANIEVDIPPLALHYNPELWGKDAHVFKPERFAEGVAKATKNNMMAFIPFGFGPRTCVGLNFATTEVKIALSMILQRYNFTLSPTYVHSPVQVLTLRPQHGLQVLLHPI</sequence>
<accession>A0A5J5ARF3</accession>
<dbReference type="OrthoDB" id="1470350at2759"/>
<feature type="binding site" description="axial binding residue" evidence="11">
    <location>
        <position position="425"/>
    </location>
    <ligand>
        <name>heme</name>
        <dbReference type="ChEBI" id="CHEBI:30413"/>
    </ligand>
    <ligandPart>
        <name>Fe</name>
        <dbReference type="ChEBI" id="CHEBI:18248"/>
    </ligandPart>
</feature>
<organism evidence="13 14">
    <name type="scientific">Nyssa sinensis</name>
    <dbReference type="NCBI Taxonomy" id="561372"/>
    <lineage>
        <taxon>Eukaryota</taxon>
        <taxon>Viridiplantae</taxon>
        <taxon>Streptophyta</taxon>
        <taxon>Embryophyta</taxon>
        <taxon>Tracheophyta</taxon>
        <taxon>Spermatophyta</taxon>
        <taxon>Magnoliopsida</taxon>
        <taxon>eudicotyledons</taxon>
        <taxon>Gunneridae</taxon>
        <taxon>Pentapetalae</taxon>
        <taxon>asterids</taxon>
        <taxon>Cornales</taxon>
        <taxon>Nyssaceae</taxon>
        <taxon>Nyssa</taxon>
    </lineage>
</organism>
<dbReference type="GO" id="GO:0004497">
    <property type="term" value="F:monooxygenase activity"/>
    <property type="evidence" value="ECO:0007669"/>
    <property type="project" value="UniProtKB-KW"/>
</dbReference>
<evidence type="ECO:0000256" key="3">
    <source>
        <dbReference type="ARBA" id="ARBA00022617"/>
    </source>
</evidence>
<evidence type="ECO:0000256" key="5">
    <source>
        <dbReference type="ARBA" id="ARBA00022723"/>
    </source>
</evidence>
<evidence type="ECO:0000256" key="7">
    <source>
        <dbReference type="ARBA" id="ARBA00023002"/>
    </source>
</evidence>
<comment type="similarity">
    <text evidence="2 12">Belongs to the cytochrome P450 family.</text>
</comment>
<dbReference type="GO" id="GO:0020037">
    <property type="term" value="F:heme binding"/>
    <property type="evidence" value="ECO:0007669"/>
    <property type="project" value="InterPro"/>
</dbReference>
<dbReference type="InterPro" id="IPR001128">
    <property type="entry name" value="Cyt_P450"/>
</dbReference>
<dbReference type="SUPFAM" id="SSF48264">
    <property type="entry name" value="Cytochrome P450"/>
    <property type="match status" value="1"/>
</dbReference>
<evidence type="ECO:0000313" key="13">
    <source>
        <dbReference type="EMBL" id="KAA8532859.1"/>
    </source>
</evidence>
<keyword evidence="3 11" id="KW-0349">Heme</keyword>
<comment type="subcellular location">
    <subcellularLocation>
        <location evidence="1">Membrane</location>
    </subcellularLocation>
</comment>
<dbReference type="InterPro" id="IPR002401">
    <property type="entry name" value="Cyt_P450_E_grp-I"/>
</dbReference>
<keyword evidence="7 12" id="KW-0560">Oxidoreductase</keyword>
<proteinExistence type="inferred from homology"/>
<dbReference type="AlphaFoldDB" id="A0A5J5ARF3"/>
<gene>
    <name evidence="13" type="ORF">F0562_033024</name>
</gene>
<evidence type="ECO:0000313" key="14">
    <source>
        <dbReference type="Proteomes" id="UP000325577"/>
    </source>
</evidence>
<keyword evidence="6" id="KW-1133">Transmembrane helix</keyword>
<dbReference type="PRINTS" id="PR00463">
    <property type="entry name" value="EP450I"/>
</dbReference>
<keyword evidence="10" id="KW-0472">Membrane</keyword>
<evidence type="ECO:0000256" key="1">
    <source>
        <dbReference type="ARBA" id="ARBA00004370"/>
    </source>
</evidence>
<dbReference type="InterPro" id="IPR050665">
    <property type="entry name" value="Cytochrome_P450_Monooxygen"/>
</dbReference>
<dbReference type="Proteomes" id="UP000325577">
    <property type="component" value="Linkage Group LG19"/>
</dbReference>
<dbReference type="PROSITE" id="PS00086">
    <property type="entry name" value="CYTOCHROME_P450"/>
    <property type="match status" value="1"/>
</dbReference>
<dbReference type="PANTHER" id="PTHR24282:SF270">
    <property type="entry name" value="CYTOCHROME P450 CYP749A22-LIKE"/>
    <property type="match status" value="1"/>
</dbReference>
<name>A0A5J5ARF3_9ASTE</name>
<keyword evidence="14" id="KW-1185">Reference proteome</keyword>
<evidence type="ECO:0000256" key="10">
    <source>
        <dbReference type="ARBA" id="ARBA00023136"/>
    </source>
</evidence>
<dbReference type="Pfam" id="PF00067">
    <property type="entry name" value="p450"/>
    <property type="match status" value="1"/>
</dbReference>
<dbReference type="PANTHER" id="PTHR24282">
    <property type="entry name" value="CYTOCHROME P450 FAMILY MEMBER"/>
    <property type="match status" value="1"/>
</dbReference>
<evidence type="ECO:0000256" key="11">
    <source>
        <dbReference type="PIRSR" id="PIRSR602401-1"/>
    </source>
</evidence>
<dbReference type="EMBL" id="CM018042">
    <property type="protein sequence ID" value="KAA8532859.1"/>
    <property type="molecule type" value="Genomic_DNA"/>
</dbReference>
<comment type="cofactor">
    <cofactor evidence="11">
        <name>heme</name>
        <dbReference type="ChEBI" id="CHEBI:30413"/>
    </cofactor>
</comment>
<evidence type="ECO:0000256" key="12">
    <source>
        <dbReference type="RuleBase" id="RU000461"/>
    </source>
</evidence>
<dbReference type="GO" id="GO:0005506">
    <property type="term" value="F:iron ion binding"/>
    <property type="evidence" value="ECO:0007669"/>
    <property type="project" value="InterPro"/>
</dbReference>
<keyword evidence="4" id="KW-0812">Transmembrane</keyword>
<evidence type="ECO:0000256" key="8">
    <source>
        <dbReference type="ARBA" id="ARBA00023004"/>
    </source>
</evidence>
<dbReference type="GO" id="GO:0016020">
    <property type="term" value="C:membrane"/>
    <property type="evidence" value="ECO:0007669"/>
    <property type="project" value="UniProtKB-SubCell"/>
</dbReference>
<evidence type="ECO:0008006" key="15">
    <source>
        <dbReference type="Google" id="ProtNLM"/>
    </source>
</evidence>